<feature type="active site" description="Proton donor" evidence="13">
    <location>
        <position position="162"/>
    </location>
</feature>
<comment type="caution">
    <text evidence="13">Was originally thought to be a dihydrodipicolinate reductase (DHDPR), catalyzing the conversion of dihydrodipicolinate to tetrahydrodipicolinate. However, it was shown in E.coli that the substrate of the enzymatic reaction is not dihydrodipicolinate (DHDP) but in fact (2S,4S)-4-hydroxy-2,3,4,5-tetrahydrodipicolinic acid (HTPA), the product released by the DapA-catalyzed reaction.</text>
</comment>
<reference evidence="17 18" key="1">
    <citation type="journal article" date="2019" name="Int. J. Syst. Evol. Microbiol.">
        <title>The Global Catalogue of Microorganisms (GCM) 10K type strain sequencing project: providing services to taxonomists for standard genome sequencing and annotation.</title>
        <authorList>
            <consortium name="The Broad Institute Genomics Platform"/>
            <consortium name="The Broad Institute Genome Sequencing Center for Infectious Disease"/>
            <person name="Wu L."/>
            <person name="Ma J."/>
        </authorList>
    </citation>
    <scope>NUCLEOTIDE SEQUENCE [LARGE SCALE GENOMIC DNA]</scope>
    <source>
        <strain evidence="17 18">IBRC-M 10256</strain>
    </source>
</reference>
<dbReference type="EMBL" id="JBHSAQ010000015">
    <property type="protein sequence ID" value="MFC3960074.1"/>
    <property type="molecule type" value="Genomic_DNA"/>
</dbReference>
<dbReference type="InterPro" id="IPR000846">
    <property type="entry name" value="DapB_N"/>
</dbReference>
<dbReference type="GO" id="GO:0009089">
    <property type="term" value="P:lysine biosynthetic process via diaminopimelate"/>
    <property type="evidence" value="ECO:0007669"/>
    <property type="project" value="UniProtKB-UniRule"/>
</dbReference>
<keyword evidence="18" id="KW-1185">Reference proteome</keyword>
<dbReference type="InterPro" id="IPR022663">
    <property type="entry name" value="DapB_C"/>
</dbReference>
<evidence type="ECO:0000313" key="18">
    <source>
        <dbReference type="Proteomes" id="UP001595846"/>
    </source>
</evidence>
<dbReference type="HAMAP" id="MF_00102">
    <property type="entry name" value="DapB"/>
    <property type="match status" value="1"/>
</dbReference>
<feature type="compositionally biased region" description="Basic and acidic residues" evidence="14">
    <location>
        <begin position="187"/>
        <end position="202"/>
    </location>
</feature>
<evidence type="ECO:0000256" key="12">
    <source>
        <dbReference type="ARBA" id="ARBA00049396"/>
    </source>
</evidence>
<evidence type="ECO:0000256" key="4">
    <source>
        <dbReference type="ARBA" id="ARBA00022857"/>
    </source>
</evidence>
<dbReference type="InterPro" id="IPR022664">
    <property type="entry name" value="DapB_N_CS"/>
</dbReference>
<keyword evidence="7 13" id="KW-0520">NAD</keyword>
<name>A0ABD5NU14_9EURY</name>
<dbReference type="AlphaFoldDB" id="A0ABD5NU14"/>
<dbReference type="RefSeq" id="WP_256532318.1">
    <property type="nucleotide sequence ID" value="NZ_CP101824.1"/>
</dbReference>
<comment type="similarity">
    <text evidence="1 13">Belongs to the DapB family.</text>
</comment>
<protein>
    <recommendedName>
        <fullName evidence="10 13">4-hydroxy-tetrahydrodipicolinate reductase</fullName>
        <shortName evidence="13">HTPA reductase</shortName>
        <ecNumber evidence="10 13">1.17.1.8</ecNumber>
    </recommendedName>
</protein>
<evidence type="ECO:0000256" key="14">
    <source>
        <dbReference type="SAM" id="MobiDB-lite"/>
    </source>
</evidence>
<organism evidence="17 18">
    <name type="scientific">Halovivax cerinus</name>
    <dbReference type="NCBI Taxonomy" id="1487865"/>
    <lineage>
        <taxon>Archaea</taxon>
        <taxon>Methanobacteriati</taxon>
        <taxon>Methanobacteriota</taxon>
        <taxon>Stenosarchaea group</taxon>
        <taxon>Halobacteria</taxon>
        <taxon>Halobacteriales</taxon>
        <taxon>Natrialbaceae</taxon>
        <taxon>Halovivax</taxon>
    </lineage>
</organism>
<keyword evidence="4 13" id="KW-0521">NADP</keyword>
<evidence type="ECO:0000313" key="17">
    <source>
        <dbReference type="EMBL" id="MFC3960074.1"/>
    </source>
</evidence>
<keyword evidence="3 13" id="KW-0028">Amino-acid biosynthesis</keyword>
<keyword evidence="5 13" id="KW-0220">Diaminopimelate biosynthesis</keyword>
<comment type="subcellular location">
    <subcellularLocation>
        <location evidence="13">Cytoplasm</location>
    </subcellularLocation>
</comment>
<dbReference type="InterPro" id="IPR023940">
    <property type="entry name" value="DHDPR_bac"/>
</dbReference>
<evidence type="ECO:0000259" key="15">
    <source>
        <dbReference type="Pfam" id="PF01113"/>
    </source>
</evidence>
<dbReference type="EC" id="1.17.1.8" evidence="10 13"/>
<dbReference type="Pfam" id="PF05173">
    <property type="entry name" value="DapB_C"/>
    <property type="match status" value="1"/>
</dbReference>
<dbReference type="Gene3D" id="3.40.50.720">
    <property type="entry name" value="NAD(P)-binding Rossmann-like Domain"/>
    <property type="match status" value="1"/>
</dbReference>
<keyword evidence="6 13" id="KW-0560">Oxidoreductase</keyword>
<evidence type="ECO:0000256" key="3">
    <source>
        <dbReference type="ARBA" id="ARBA00022605"/>
    </source>
</evidence>
<comment type="pathway">
    <text evidence="9 13">Amino-acid biosynthesis; L-lysine biosynthesis via DAP pathway; (S)-tetrahydrodipicolinate from L-aspartate: step 4/4.</text>
</comment>
<keyword evidence="2 13" id="KW-0963">Cytoplasm</keyword>
<dbReference type="Pfam" id="PF01113">
    <property type="entry name" value="DapB_N"/>
    <property type="match status" value="1"/>
</dbReference>
<comment type="catalytic activity">
    <reaction evidence="11 13">
        <text>(S)-2,3,4,5-tetrahydrodipicolinate + NADP(+) + H2O = (2S,4S)-4-hydroxy-2,3,4,5-tetrahydrodipicolinate + NADPH + H(+)</text>
        <dbReference type="Rhea" id="RHEA:35331"/>
        <dbReference type="ChEBI" id="CHEBI:15377"/>
        <dbReference type="ChEBI" id="CHEBI:15378"/>
        <dbReference type="ChEBI" id="CHEBI:16845"/>
        <dbReference type="ChEBI" id="CHEBI:57783"/>
        <dbReference type="ChEBI" id="CHEBI:58349"/>
        <dbReference type="ChEBI" id="CHEBI:67139"/>
        <dbReference type="EC" id="1.17.1.8"/>
    </reaction>
</comment>
<feature type="domain" description="Dihydrodipicolinate reductase N-terminal" evidence="15">
    <location>
        <begin position="15"/>
        <end position="129"/>
    </location>
</feature>
<dbReference type="InterPro" id="IPR036291">
    <property type="entry name" value="NAD(P)-bd_dom_sf"/>
</dbReference>
<feature type="active site" description="Proton donor/acceptor" evidence="13">
    <location>
        <position position="158"/>
    </location>
</feature>
<dbReference type="SUPFAM" id="SSF51735">
    <property type="entry name" value="NAD(P)-binding Rossmann-fold domains"/>
    <property type="match status" value="1"/>
</dbReference>
<evidence type="ECO:0000256" key="6">
    <source>
        <dbReference type="ARBA" id="ARBA00023002"/>
    </source>
</evidence>
<feature type="binding site" evidence="13">
    <location>
        <begin position="20"/>
        <end position="25"/>
    </location>
    <ligand>
        <name>NAD(+)</name>
        <dbReference type="ChEBI" id="CHEBI:57540"/>
    </ligand>
</feature>
<dbReference type="FunFam" id="3.30.360.10:FF:000009">
    <property type="entry name" value="4-hydroxy-tetrahydrodipicolinate reductase"/>
    <property type="match status" value="1"/>
</dbReference>
<feature type="binding site" evidence="13">
    <location>
        <begin position="102"/>
        <end position="104"/>
    </location>
    <ligand>
        <name>NAD(+)</name>
        <dbReference type="ChEBI" id="CHEBI:57540"/>
    </ligand>
</feature>
<proteinExistence type="inferred from homology"/>
<dbReference type="PROSITE" id="PS01298">
    <property type="entry name" value="DAPB"/>
    <property type="match status" value="1"/>
</dbReference>
<dbReference type="Gene3D" id="3.30.360.10">
    <property type="entry name" value="Dihydrodipicolinate Reductase, domain 2"/>
    <property type="match status" value="1"/>
</dbReference>
<evidence type="ECO:0000256" key="2">
    <source>
        <dbReference type="ARBA" id="ARBA00022490"/>
    </source>
</evidence>
<evidence type="ECO:0000256" key="1">
    <source>
        <dbReference type="ARBA" id="ARBA00006642"/>
    </source>
</evidence>
<dbReference type="NCBIfam" id="TIGR00036">
    <property type="entry name" value="dapB"/>
    <property type="match status" value="1"/>
</dbReference>
<evidence type="ECO:0000256" key="5">
    <source>
        <dbReference type="ARBA" id="ARBA00022915"/>
    </source>
</evidence>
<evidence type="ECO:0000256" key="11">
    <source>
        <dbReference type="ARBA" id="ARBA00049080"/>
    </source>
</evidence>
<feature type="binding site" evidence="13">
    <location>
        <begin position="126"/>
        <end position="129"/>
    </location>
    <ligand>
        <name>NAD(+)</name>
        <dbReference type="ChEBI" id="CHEBI:57540"/>
    </ligand>
</feature>
<dbReference type="GO" id="GO:0008839">
    <property type="term" value="F:4-hydroxy-tetrahydrodipicolinate reductase"/>
    <property type="evidence" value="ECO:0007669"/>
    <property type="project" value="UniProtKB-UniRule"/>
</dbReference>
<feature type="domain" description="Dihydrodipicolinate reductase C-terminal" evidence="16">
    <location>
        <begin position="132"/>
        <end position="266"/>
    </location>
</feature>
<dbReference type="PIRSF" id="PIRSF000161">
    <property type="entry name" value="DHPR"/>
    <property type="match status" value="1"/>
</dbReference>
<evidence type="ECO:0000256" key="8">
    <source>
        <dbReference type="ARBA" id="ARBA00023154"/>
    </source>
</evidence>
<dbReference type="PANTHER" id="PTHR20836:SF0">
    <property type="entry name" value="4-HYDROXY-TETRAHYDRODIPICOLINATE REDUCTASE 1, CHLOROPLASTIC-RELATED"/>
    <property type="match status" value="1"/>
</dbReference>
<dbReference type="CDD" id="cd02274">
    <property type="entry name" value="DHDPR_N"/>
    <property type="match status" value="1"/>
</dbReference>
<keyword evidence="8 13" id="KW-0457">Lysine biosynthesis</keyword>
<evidence type="ECO:0000256" key="7">
    <source>
        <dbReference type="ARBA" id="ARBA00023027"/>
    </source>
</evidence>
<accession>A0ABD5NU14</accession>
<dbReference type="GO" id="GO:0019877">
    <property type="term" value="P:diaminopimelate biosynthetic process"/>
    <property type="evidence" value="ECO:0007669"/>
    <property type="project" value="UniProtKB-UniRule"/>
</dbReference>
<feature type="binding site" evidence="13">
    <location>
        <position position="159"/>
    </location>
    <ligand>
        <name>(S)-2,3,4,5-tetrahydrodipicolinate</name>
        <dbReference type="ChEBI" id="CHEBI:16845"/>
    </ligand>
</feature>
<dbReference type="GO" id="GO:0051287">
    <property type="term" value="F:NAD binding"/>
    <property type="evidence" value="ECO:0007669"/>
    <property type="project" value="UniProtKB-UniRule"/>
</dbReference>
<evidence type="ECO:0000256" key="9">
    <source>
        <dbReference type="ARBA" id="ARBA00037922"/>
    </source>
</evidence>
<gene>
    <name evidence="13 17" type="primary">dapB</name>
    <name evidence="17" type="ORF">ACFOUR_17070</name>
</gene>
<dbReference type="Proteomes" id="UP001595846">
    <property type="component" value="Unassembled WGS sequence"/>
</dbReference>
<evidence type="ECO:0000256" key="10">
    <source>
        <dbReference type="ARBA" id="ARBA00038983"/>
    </source>
</evidence>
<feature type="region of interest" description="Disordered" evidence="14">
    <location>
        <begin position="180"/>
        <end position="202"/>
    </location>
</feature>
<dbReference type="GeneID" id="73901395"/>
<comment type="catalytic activity">
    <reaction evidence="12 13">
        <text>(S)-2,3,4,5-tetrahydrodipicolinate + NAD(+) + H2O = (2S,4S)-4-hydroxy-2,3,4,5-tetrahydrodipicolinate + NADH + H(+)</text>
        <dbReference type="Rhea" id="RHEA:35323"/>
        <dbReference type="ChEBI" id="CHEBI:15377"/>
        <dbReference type="ChEBI" id="CHEBI:15378"/>
        <dbReference type="ChEBI" id="CHEBI:16845"/>
        <dbReference type="ChEBI" id="CHEBI:57540"/>
        <dbReference type="ChEBI" id="CHEBI:57945"/>
        <dbReference type="ChEBI" id="CHEBI:67139"/>
        <dbReference type="EC" id="1.17.1.8"/>
    </reaction>
</comment>
<comment type="caution">
    <text evidence="17">The sequence shown here is derived from an EMBL/GenBank/DDBJ whole genome shotgun (WGS) entry which is preliminary data.</text>
</comment>
<dbReference type="GO" id="GO:0005737">
    <property type="term" value="C:cytoplasm"/>
    <property type="evidence" value="ECO:0007669"/>
    <property type="project" value="UniProtKB-SubCell"/>
</dbReference>
<comment type="function">
    <text evidence="13">Catalyzes the conversion of 4-hydroxy-tetrahydrodipicolinate (HTPA) to tetrahydrodipicolinate.</text>
</comment>
<dbReference type="GO" id="GO:0016726">
    <property type="term" value="F:oxidoreductase activity, acting on CH or CH2 groups, NAD or NADP as acceptor"/>
    <property type="evidence" value="ECO:0007669"/>
    <property type="project" value="UniProtKB-UniRule"/>
</dbReference>
<comment type="subunit">
    <text evidence="13">Homotetramer.</text>
</comment>
<sequence>MTATASDDGVPGVLRLGVTGATGRMGREVLAAAAERPAVEVVFAVARSPDERVAETDVDPDADLDALAVEREPHAVVDFTAPNPATRYAAACADAGVPFVTGTTGFDASQREALRAASESTPLLHAANFSRGVAVLDHLVAEAVRRLPGYDVELVETHHNGKRDAPSGTANRLVETIETTRSTGDGAPERVHGRAGDAPREPDEIGVHSVRAGSIAGEHELLLAGDGEDVTLTHRAGDRRIFAAGALDAAAWLAGRDPGWYDFAEVIEA</sequence>
<dbReference type="SUPFAM" id="SSF55347">
    <property type="entry name" value="Glyceraldehyde-3-phosphate dehydrogenase-like, C-terminal domain"/>
    <property type="match status" value="1"/>
</dbReference>
<dbReference type="PANTHER" id="PTHR20836">
    <property type="entry name" value="DIHYDRODIPICOLINATE REDUCTASE"/>
    <property type="match status" value="1"/>
</dbReference>
<dbReference type="GO" id="GO:0050661">
    <property type="term" value="F:NADP binding"/>
    <property type="evidence" value="ECO:0007669"/>
    <property type="project" value="UniProtKB-UniRule"/>
</dbReference>
<feature type="binding site" evidence="13">
    <location>
        <begin position="168"/>
        <end position="169"/>
    </location>
    <ligand>
        <name>(S)-2,3,4,5-tetrahydrodipicolinate</name>
        <dbReference type="ChEBI" id="CHEBI:16845"/>
    </ligand>
</feature>
<evidence type="ECO:0000256" key="13">
    <source>
        <dbReference type="HAMAP-Rule" id="MF_00102"/>
    </source>
</evidence>
<evidence type="ECO:0000259" key="16">
    <source>
        <dbReference type="Pfam" id="PF05173"/>
    </source>
</evidence>
<comment type="caution">
    <text evidence="13">Lacks conserved residue(s) required for the propagation of feature annotation.</text>
</comment>